<dbReference type="PROSITE" id="PS50937">
    <property type="entry name" value="HTH_MERR_2"/>
    <property type="match status" value="1"/>
</dbReference>
<proteinExistence type="predicted"/>
<dbReference type="GO" id="GO:0003700">
    <property type="term" value="F:DNA-binding transcription factor activity"/>
    <property type="evidence" value="ECO:0007669"/>
    <property type="project" value="InterPro"/>
</dbReference>
<dbReference type="InterPro" id="IPR000551">
    <property type="entry name" value="MerR-type_HTH_dom"/>
</dbReference>
<dbReference type="Gene3D" id="1.10.1660.10">
    <property type="match status" value="1"/>
</dbReference>
<dbReference type="AlphaFoldDB" id="A0AA86N2P3"/>
<name>A0AA86N2P3_9BACT</name>
<dbReference type="EMBL" id="OX365700">
    <property type="protein sequence ID" value="CAI4033658.1"/>
    <property type="molecule type" value="Genomic_DNA"/>
</dbReference>
<accession>A0AA86N2P3</accession>
<keyword evidence="4" id="KW-1185">Reference proteome</keyword>
<organism evidence="3 4">
    <name type="scientific">Nitrospira tepida</name>
    <dbReference type="NCBI Taxonomy" id="2973512"/>
    <lineage>
        <taxon>Bacteria</taxon>
        <taxon>Pseudomonadati</taxon>
        <taxon>Nitrospirota</taxon>
        <taxon>Nitrospiria</taxon>
        <taxon>Nitrospirales</taxon>
        <taxon>Nitrospiraceae</taxon>
        <taxon>Nitrospira</taxon>
    </lineage>
</organism>
<dbReference type="SMART" id="SM00422">
    <property type="entry name" value="HTH_MERR"/>
    <property type="match status" value="1"/>
</dbReference>
<dbReference type="InterPro" id="IPR009061">
    <property type="entry name" value="DNA-bd_dom_put_sf"/>
</dbReference>
<gene>
    <name evidence="3" type="ORF">DNFV4_04100</name>
</gene>
<dbReference type="PANTHER" id="PTHR30204:SF15">
    <property type="entry name" value="BLL5018 PROTEIN"/>
    <property type="match status" value="1"/>
</dbReference>
<dbReference type="GO" id="GO:0003677">
    <property type="term" value="F:DNA binding"/>
    <property type="evidence" value="ECO:0007669"/>
    <property type="project" value="UniProtKB-KW"/>
</dbReference>
<protein>
    <submittedName>
        <fullName evidence="3">Transcriptional regulator, MerR family</fullName>
    </submittedName>
</protein>
<evidence type="ECO:0000256" key="1">
    <source>
        <dbReference type="ARBA" id="ARBA00023125"/>
    </source>
</evidence>
<sequence>MELRTALPATRRTLTSGSPRLGTKIFYKIGEVSDIVKLPAYVLRFWESEFSFLKPKKSRGNQRLYEQRDIDTVLEIKRMLYEEGHTIAGVKRYWTRKGRHTPGKRTPREIATRLKGDLQAILRLLEAHSKSDGS</sequence>
<dbReference type="RefSeq" id="WP_289271051.1">
    <property type="nucleotide sequence ID" value="NZ_OX365700.1"/>
</dbReference>
<evidence type="ECO:0000259" key="2">
    <source>
        <dbReference type="PROSITE" id="PS50937"/>
    </source>
</evidence>
<dbReference type="SUPFAM" id="SSF46955">
    <property type="entry name" value="Putative DNA-binding domain"/>
    <property type="match status" value="1"/>
</dbReference>
<dbReference type="KEGG" id="nti:DNFV4_04100"/>
<dbReference type="InterPro" id="IPR047057">
    <property type="entry name" value="MerR_fam"/>
</dbReference>
<dbReference type="PANTHER" id="PTHR30204">
    <property type="entry name" value="REDOX-CYCLING DRUG-SENSING TRANSCRIPTIONAL ACTIVATOR SOXR"/>
    <property type="match status" value="1"/>
</dbReference>
<dbReference type="Proteomes" id="UP001179121">
    <property type="component" value="Chromosome"/>
</dbReference>
<dbReference type="Pfam" id="PF13411">
    <property type="entry name" value="MerR_1"/>
    <property type="match status" value="1"/>
</dbReference>
<evidence type="ECO:0000313" key="3">
    <source>
        <dbReference type="EMBL" id="CAI4033658.1"/>
    </source>
</evidence>
<dbReference type="CDD" id="cd04765">
    <property type="entry name" value="HTH_MlrA-like_sg2"/>
    <property type="match status" value="1"/>
</dbReference>
<reference evidence="3" key="1">
    <citation type="submission" date="2022-10" db="EMBL/GenBank/DDBJ databases">
        <authorList>
            <person name="Koch H."/>
        </authorList>
    </citation>
    <scope>NUCLEOTIDE SEQUENCE</scope>
    <source>
        <strain evidence="3">DNF</strain>
    </source>
</reference>
<feature type="domain" description="HTH merR-type" evidence="2">
    <location>
        <begin position="26"/>
        <end position="96"/>
    </location>
</feature>
<evidence type="ECO:0000313" key="4">
    <source>
        <dbReference type="Proteomes" id="UP001179121"/>
    </source>
</evidence>
<keyword evidence="1" id="KW-0238">DNA-binding</keyword>